<dbReference type="WBParaSite" id="MhA1_Contig720.frz3.gene4">
    <property type="protein sequence ID" value="MhA1_Contig720.frz3.gene4"/>
    <property type="gene ID" value="MhA1_Contig720.frz3.gene4"/>
</dbReference>
<evidence type="ECO:0000256" key="1">
    <source>
        <dbReference type="SAM" id="Phobius"/>
    </source>
</evidence>
<organism evidence="3 4">
    <name type="scientific">Meloidogyne hapla</name>
    <name type="common">Root-knot nematode worm</name>
    <dbReference type="NCBI Taxonomy" id="6305"/>
    <lineage>
        <taxon>Eukaryota</taxon>
        <taxon>Metazoa</taxon>
        <taxon>Ecdysozoa</taxon>
        <taxon>Nematoda</taxon>
        <taxon>Chromadorea</taxon>
        <taxon>Rhabditida</taxon>
        <taxon>Tylenchina</taxon>
        <taxon>Tylenchomorpha</taxon>
        <taxon>Tylenchoidea</taxon>
        <taxon>Meloidogynidae</taxon>
        <taxon>Meloidogyninae</taxon>
        <taxon>Meloidogyne</taxon>
    </lineage>
</organism>
<protein>
    <submittedName>
        <fullName evidence="4">Uncharacterized protein</fullName>
    </submittedName>
</protein>
<dbReference type="AlphaFoldDB" id="A0A1I8BWV1"/>
<feature type="transmembrane region" description="Helical" evidence="1">
    <location>
        <begin position="346"/>
        <end position="370"/>
    </location>
</feature>
<accession>A0A1I8BWV1</accession>
<feature type="chain" id="PRO_5009316253" evidence="2">
    <location>
        <begin position="25"/>
        <end position="436"/>
    </location>
</feature>
<evidence type="ECO:0000313" key="4">
    <source>
        <dbReference type="WBParaSite" id="MhA1_Contig720.frz3.gene4"/>
    </source>
</evidence>
<keyword evidence="2" id="KW-0732">Signal</keyword>
<keyword evidence="1" id="KW-1133">Transmembrane helix</keyword>
<feature type="signal peptide" evidence="2">
    <location>
        <begin position="1"/>
        <end position="24"/>
    </location>
</feature>
<reference evidence="4" key="1">
    <citation type="submission" date="2016-11" db="UniProtKB">
        <authorList>
            <consortium name="WormBaseParasite"/>
        </authorList>
    </citation>
    <scope>IDENTIFICATION</scope>
</reference>
<keyword evidence="1" id="KW-0472">Membrane</keyword>
<dbReference type="Proteomes" id="UP000095281">
    <property type="component" value="Unplaced"/>
</dbReference>
<name>A0A1I8BWV1_MELHA</name>
<evidence type="ECO:0000256" key="2">
    <source>
        <dbReference type="SAM" id="SignalP"/>
    </source>
</evidence>
<sequence length="436" mass="49341">MLGGSGALLIVLLVLWTSSGYVKSKTVGYGQHILREDVITKMGKARKIAKDDTDIEGNYGGQYACEVTIDKDTGDITLNYNKVKKKGCFVDLLTHDEFSDNFGFTAIVSNDKGLKDCLRDSPDWISENQVPFAYSIDTERFKELSDGPPYSKKKKCPKMDECKKRDEGFIPDCLNRTGLEIAWGKKSDDSLYVSMMPVGDRVHCEGRHKHDTISDEKSQVNVHITGEDRWFNAEPMYNKYDVSLLCNTDKNAFICTSSKDGIIEPKAWEIEDKRYKNEKFKYLLVFYLLPQSASRWHYQGWYLKNKLLTGPICNVDFKFSGKDYKLLVNVGEEEKSEEESESSGGLVIFFIIVFLLILVIISSALVWFFLINKDKDKTKMSTIMKGYFAPREGTTKSKTTKPLSTTVGTTQNKLNKTTVGNTQPKSGKTISVGYYS</sequence>
<proteinExistence type="predicted"/>
<keyword evidence="1" id="KW-0812">Transmembrane</keyword>
<keyword evidence="3" id="KW-1185">Reference proteome</keyword>
<evidence type="ECO:0000313" key="3">
    <source>
        <dbReference type="Proteomes" id="UP000095281"/>
    </source>
</evidence>